<dbReference type="Proteomes" id="UP000280395">
    <property type="component" value="Unassembled WGS sequence"/>
</dbReference>
<accession>A0A3M5VB26</accession>
<sequence length="46" mass="4820">MNGHDKNDLVDIGRYAGQIDLEHFVVAIASTGTVVAGMLDGAISTF</sequence>
<protein>
    <submittedName>
        <fullName evidence="1">Uncharacterized protein</fullName>
    </submittedName>
</protein>
<dbReference type="AlphaFoldDB" id="A0A3M5VB26"/>
<reference evidence="1 2" key="1">
    <citation type="submission" date="2018-08" db="EMBL/GenBank/DDBJ databases">
        <title>Recombination of ecologically and evolutionarily significant loci maintains genetic cohesion in the Pseudomonas syringae species complex.</title>
        <authorList>
            <person name="Dillon M."/>
            <person name="Thakur S."/>
            <person name="Almeida R.N.D."/>
            <person name="Weir B.S."/>
            <person name="Guttman D.S."/>
        </authorList>
    </citation>
    <scope>NUCLEOTIDE SEQUENCE [LARGE SCALE GENOMIC DNA]</scope>
    <source>
        <strain evidence="1 2">ICMP 14479</strain>
    </source>
</reference>
<evidence type="ECO:0000313" key="2">
    <source>
        <dbReference type="Proteomes" id="UP000280395"/>
    </source>
</evidence>
<organism evidence="1 2">
    <name type="scientific">Pseudomonas syringae pv. avii</name>
    <dbReference type="NCBI Taxonomy" id="663959"/>
    <lineage>
        <taxon>Bacteria</taxon>
        <taxon>Pseudomonadati</taxon>
        <taxon>Pseudomonadota</taxon>
        <taxon>Gammaproteobacteria</taxon>
        <taxon>Pseudomonadales</taxon>
        <taxon>Pseudomonadaceae</taxon>
        <taxon>Pseudomonas</taxon>
        <taxon>Pseudomonas syringae</taxon>
    </lineage>
</organism>
<comment type="caution">
    <text evidence="1">The sequence shown here is derived from an EMBL/GenBank/DDBJ whole genome shotgun (WGS) entry which is preliminary data.</text>
</comment>
<gene>
    <name evidence="1" type="ORF">ALP29_200626</name>
</gene>
<evidence type="ECO:0000313" key="1">
    <source>
        <dbReference type="EMBL" id="RMU55379.1"/>
    </source>
</evidence>
<proteinExistence type="predicted"/>
<dbReference type="EMBL" id="RBUA01000784">
    <property type="protein sequence ID" value="RMU55379.1"/>
    <property type="molecule type" value="Genomic_DNA"/>
</dbReference>
<name>A0A3M5VB26_PSESX</name>